<evidence type="ECO:0000313" key="4">
    <source>
        <dbReference type="Proteomes" id="UP000215005"/>
    </source>
</evidence>
<dbReference type="GO" id="GO:0004175">
    <property type="term" value="F:endopeptidase activity"/>
    <property type="evidence" value="ECO:0007669"/>
    <property type="project" value="UniProtKB-ARBA"/>
</dbReference>
<feature type="domain" description="CAAX prenyl protease 2/Lysostaphin resistance protein A-like" evidence="2">
    <location>
        <begin position="174"/>
        <end position="271"/>
    </location>
</feature>
<feature type="transmembrane region" description="Helical" evidence="1">
    <location>
        <begin position="105"/>
        <end position="133"/>
    </location>
</feature>
<dbReference type="PANTHER" id="PTHR35797">
    <property type="entry name" value="PROTEASE-RELATED"/>
    <property type="match status" value="1"/>
</dbReference>
<keyword evidence="3" id="KW-0378">Hydrolase</keyword>
<evidence type="ECO:0000313" key="3">
    <source>
        <dbReference type="EMBL" id="ASU85334.1"/>
    </source>
</evidence>
<evidence type="ECO:0000256" key="1">
    <source>
        <dbReference type="SAM" id="Phobius"/>
    </source>
</evidence>
<dbReference type="InterPro" id="IPR042150">
    <property type="entry name" value="MmRce1-like"/>
</dbReference>
<dbReference type="GO" id="GO:0080120">
    <property type="term" value="P:CAAX-box protein maturation"/>
    <property type="evidence" value="ECO:0007669"/>
    <property type="project" value="UniProtKB-ARBA"/>
</dbReference>
<keyword evidence="1" id="KW-1133">Transmembrane helix</keyword>
<dbReference type="InterPro" id="IPR003675">
    <property type="entry name" value="Rce1/LyrA-like_dom"/>
</dbReference>
<feature type="transmembrane region" description="Helical" evidence="1">
    <location>
        <begin position="192"/>
        <end position="213"/>
    </location>
</feature>
<dbReference type="KEGG" id="ngv:CDO52_23320"/>
<reference evidence="3 4" key="1">
    <citation type="submission" date="2017-08" db="EMBL/GenBank/DDBJ databases">
        <title>The complete genome sequence of Nocardiopsis gilva YIM 90087.</title>
        <authorList>
            <person name="Yin M."/>
            <person name="Tang S."/>
        </authorList>
    </citation>
    <scope>NUCLEOTIDE SEQUENCE [LARGE SCALE GENOMIC DNA]</scope>
    <source>
        <strain evidence="3 4">YIM 90087</strain>
    </source>
</reference>
<evidence type="ECO:0000259" key="2">
    <source>
        <dbReference type="Pfam" id="PF02517"/>
    </source>
</evidence>
<accession>A0A223SAY6</accession>
<feature type="transmembrane region" description="Helical" evidence="1">
    <location>
        <begin position="160"/>
        <end position="180"/>
    </location>
</feature>
<dbReference type="EMBL" id="CP022753">
    <property type="protein sequence ID" value="ASU85334.1"/>
    <property type="molecule type" value="Genomic_DNA"/>
</dbReference>
<dbReference type="AlphaFoldDB" id="A0A223SAY6"/>
<keyword evidence="4" id="KW-1185">Reference proteome</keyword>
<dbReference type="OrthoDB" id="3693644at2"/>
<keyword evidence="3" id="KW-0482">Metalloprotease</keyword>
<keyword evidence="3" id="KW-0645">Protease</keyword>
<sequence length="332" mass="34326">MSTPPSGSGFGAVSRAGRATGRRIDRRSGRAIIVFCVLACVLAWVPVSPLWLGGDGLDHPQGRLLIGLMMFTPAMAAFIVLRFVDRPASIPRATGMTPLRPAGRLLRYCACGLVFPPIVMLGGVLLATAAGAYQPDLANFSGFRVFAAGLGLTDADGQGVPLGALGLLAALQLVGVLLSLPMMFGEEWGWRGYLLPALVPMGVVPAAVAHGVVWGVWHAPIILLGYNFGRPDLIGLGAMTALSVLLGAVLAWLRLASGSLWPAVIAHGAFNNSTAIVVVFSDADAGLGTSSTLPSAVWAAIGACLLTLIAVGYAVHRIRSSMHPNPHKGAAS</sequence>
<protein>
    <submittedName>
        <fullName evidence="3">CPBP family intramembrane metalloprotease domain-containing protein</fullName>
    </submittedName>
</protein>
<dbReference type="Pfam" id="PF02517">
    <property type="entry name" value="Rce1-like"/>
    <property type="match status" value="1"/>
</dbReference>
<keyword evidence="1" id="KW-0472">Membrane</keyword>
<name>A0A223SAY6_9ACTN</name>
<dbReference type="GO" id="GO:0008237">
    <property type="term" value="F:metallopeptidase activity"/>
    <property type="evidence" value="ECO:0007669"/>
    <property type="project" value="UniProtKB-KW"/>
</dbReference>
<dbReference type="GO" id="GO:0006508">
    <property type="term" value="P:proteolysis"/>
    <property type="evidence" value="ECO:0007669"/>
    <property type="project" value="UniProtKB-KW"/>
</dbReference>
<proteinExistence type="predicted"/>
<feature type="transmembrane region" description="Helical" evidence="1">
    <location>
        <begin position="64"/>
        <end position="84"/>
    </location>
</feature>
<feature type="transmembrane region" description="Helical" evidence="1">
    <location>
        <begin position="233"/>
        <end position="253"/>
    </location>
</feature>
<feature type="transmembrane region" description="Helical" evidence="1">
    <location>
        <begin position="293"/>
        <end position="315"/>
    </location>
</feature>
<dbReference type="PANTHER" id="PTHR35797:SF1">
    <property type="entry name" value="PROTEASE"/>
    <property type="match status" value="1"/>
</dbReference>
<feature type="transmembrane region" description="Helical" evidence="1">
    <location>
        <begin position="260"/>
        <end position="281"/>
    </location>
</feature>
<keyword evidence="1" id="KW-0812">Transmembrane</keyword>
<dbReference type="Proteomes" id="UP000215005">
    <property type="component" value="Chromosome"/>
</dbReference>
<organism evidence="3 4">
    <name type="scientific">Nocardiopsis gilva YIM 90087</name>
    <dbReference type="NCBI Taxonomy" id="1235441"/>
    <lineage>
        <taxon>Bacteria</taxon>
        <taxon>Bacillati</taxon>
        <taxon>Actinomycetota</taxon>
        <taxon>Actinomycetes</taxon>
        <taxon>Streptosporangiales</taxon>
        <taxon>Nocardiopsidaceae</taxon>
        <taxon>Nocardiopsis</taxon>
    </lineage>
</organism>
<feature type="transmembrane region" description="Helical" evidence="1">
    <location>
        <begin position="31"/>
        <end position="52"/>
    </location>
</feature>
<gene>
    <name evidence="3" type="ORF">CDO52_23320</name>
</gene>
<dbReference type="RefSeq" id="WP_017620954.1">
    <property type="nucleotide sequence ID" value="NZ_ANBG01000371.1"/>
</dbReference>